<evidence type="ECO:0000256" key="3">
    <source>
        <dbReference type="PROSITE-ProRule" id="PRU00176"/>
    </source>
</evidence>
<dbReference type="InterPro" id="IPR012677">
    <property type="entry name" value="Nucleotide-bd_a/b_plait_sf"/>
</dbReference>
<keyword evidence="3" id="KW-0694">RNA-binding</keyword>
<dbReference type="Gene3D" id="3.30.70.330">
    <property type="match status" value="1"/>
</dbReference>
<evidence type="ECO:0000313" key="5">
    <source>
        <dbReference type="Proteomes" id="UP000038045"/>
    </source>
</evidence>
<keyword evidence="5" id="KW-1185">Reference proteome</keyword>
<comment type="subcellular location">
    <subcellularLocation>
        <location evidence="1">Nucleus</location>
    </subcellularLocation>
</comment>
<dbReference type="Proteomes" id="UP000038045">
    <property type="component" value="Unplaced"/>
</dbReference>
<keyword evidence="2" id="KW-0539">Nucleus</keyword>
<dbReference type="PANTHER" id="PTHR48033:SF9">
    <property type="entry name" value="TAR DNA-BINDING PROTEIN 43"/>
    <property type="match status" value="1"/>
</dbReference>
<dbReference type="Pfam" id="PF00076">
    <property type="entry name" value="RRM_1"/>
    <property type="match status" value="1"/>
</dbReference>
<reference evidence="6" key="1">
    <citation type="submission" date="2017-02" db="UniProtKB">
        <authorList>
            <consortium name="WormBaseParasite"/>
        </authorList>
    </citation>
    <scope>IDENTIFICATION</scope>
</reference>
<evidence type="ECO:0000256" key="2">
    <source>
        <dbReference type="ARBA" id="ARBA00023242"/>
    </source>
</evidence>
<dbReference type="SUPFAM" id="SSF54928">
    <property type="entry name" value="RNA-binding domain, RBD"/>
    <property type="match status" value="1"/>
</dbReference>
<dbReference type="AlphaFoldDB" id="A0A0N4Z8Q8"/>
<dbReference type="GO" id="GO:0010468">
    <property type="term" value="P:regulation of gene expression"/>
    <property type="evidence" value="ECO:0007669"/>
    <property type="project" value="TreeGrafter"/>
</dbReference>
<dbReference type="GO" id="GO:0000785">
    <property type="term" value="C:chromatin"/>
    <property type="evidence" value="ECO:0007669"/>
    <property type="project" value="TreeGrafter"/>
</dbReference>
<sequence length="114" mass="13429">MHFTRTFLTNLSKLSIRDFSNQKKVVYLTHVKWVTGRGQIEKYFSRFGKVEDVSLFFDPDTGLHRGYASVEFQKPESALEVIQKRPHVIDGDLINVEFYMPNFRNSTKYKTQSF</sequence>
<name>A0A0N4Z8Q8_PARTI</name>
<evidence type="ECO:0000256" key="1">
    <source>
        <dbReference type="ARBA" id="ARBA00004123"/>
    </source>
</evidence>
<proteinExistence type="predicted"/>
<dbReference type="InterPro" id="IPR035979">
    <property type="entry name" value="RBD_domain_sf"/>
</dbReference>
<dbReference type="STRING" id="131310.A0A0N4Z8Q8"/>
<dbReference type="PROSITE" id="PS50102">
    <property type="entry name" value="RRM"/>
    <property type="match status" value="1"/>
</dbReference>
<dbReference type="GO" id="GO:0005654">
    <property type="term" value="C:nucleoplasm"/>
    <property type="evidence" value="ECO:0007669"/>
    <property type="project" value="TreeGrafter"/>
</dbReference>
<evidence type="ECO:0000313" key="6">
    <source>
        <dbReference type="WBParaSite" id="PTRK_0000369200.1"/>
    </source>
</evidence>
<dbReference type="SMART" id="SM00360">
    <property type="entry name" value="RRM"/>
    <property type="match status" value="1"/>
</dbReference>
<organism evidence="5 6">
    <name type="scientific">Parastrongyloides trichosuri</name>
    <name type="common">Possum-specific nematode worm</name>
    <dbReference type="NCBI Taxonomy" id="131310"/>
    <lineage>
        <taxon>Eukaryota</taxon>
        <taxon>Metazoa</taxon>
        <taxon>Ecdysozoa</taxon>
        <taxon>Nematoda</taxon>
        <taxon>Chromadorea</taxon>
        <taxon>Rhabditida</taxon>
        <taxon>Tylenchina</taxon>
        <taxon>Panagrolaimomorpha</taxon>
        <taxon>Strongyloidoidea</taxon>
        <taxon>Strongyloididae</taxon>
        <taxon>Parastrongyloides</taxon>
    </lineage>
</organism>
<dbReference type="InterPro" id="IPR000504">
    <property type="entry name" value="RRM_dom"/>
</dbReference>
<protein>
    <submittedName>
        <fullName evidence="6">RRM domain-containing protein</fullName>
    </submittedName>
</protein>
<dbReference type="PANTHER" id="PTHR48033">
    <property type="entry name" value="RNA-BINDING (RRM/RBD/RNP MOTIFS) FAMILY PROTEIN"/>
    <property type="match status" value="1"/>
</dbReference>
<dbReference type="GO" id="GO:0003723">
    <property type="term" value="F:RNA binding"/>
    <property type="evidence" value="ECO:0007669"/>
    <property type="project" value="UniProtKB-UniRule"/>
</dbReference>
<feature type="domain" description="RRM" evidence="4">
    <location>
        <begin position="24"/>
        <end position="101"/>
    </location>
</feature>
<dbReference type="WBParaSite" id="PTRK_0000369200.1">
    <property type="protein sequence ID" value="PTRK_0000369200.1"/>
    <property type="gene ID" value="PTRK_0000369200"/>
</dbReference>
<accession>A0A0N4Z8Q8</accession>
<evidence type="ECO:0000259" key="4">
    <source>
        <dbReference type="PROSITE" id="PS50102"/>
    </source>
</evidence>